<evidence type="ECO:0000256" key="2">
    <source>
        <dbReference type="ARBA" id="ARBA00022741"/>
    </source>
</evidence>
<keyword evidence="3" id="KW-0067">ATP-binding</keyword>
<dbReference type="Gene3D" id="1.10.510.10">
    <property type="entry name" value="Transferase(Phosphotransferase) domain 1"/>
    <property type="match status" value="1"/>
</dbReference>
<accession>A0A834T8Y6</accession>
<dbReference type="GO" id="GO:0004674">
    <property type="term" value="F:protein serine/threonine kinase activity"/>
    <property type="evidence" value="ECO:0007669"/>
    <property type="project" value="UniProtKB-KW"/>
</dbReference>
<dbReference type="InterPro" id="IPR011009">
    <property type="entry name" value="Kinase-like_dom_sf"/>
</dbReference>
<evidence type="ECO:0000313" key="8">
    <source>
        <dbReference type="Proteomes" id="UP000634136"/>
    </source>
</evidence>
<dbReference type="AlphaFoldDB" id="A0A834T8Y6"/>
<proteinExistence type="predicted"/>
<reference evidence="7" key="1">
    <citation type="submission" date="2020-09" db="EMBL/GenBank/DDBJ databases">
        <title>Genome-Enabled Discovery of Anthraquinone Biosynthesis in Senna tora.</title>
        <authorList>
            <person name="Kang S.-H."/>
            <person name="Pandey R.P."/>
            <person name="Lee C.-M."/>
            <person name="Sim J.-S."/>
            <person name="Jeong J.-T."/>
            <person name="Choi B.-S."/>
            <person name="Jung M."/>
            <person name="Ginzburg D."/>
            <person name="Zhao K."/>
            <person name="Won S.Y."/>
            <person name="Oh T.-J."/>
            <person name="Yu Y."/>
            <person name="Kim N.-H."/>
            <person name="Lee O.R."/>
            <person name="Lee T.-H."/>
            <person name="Bashyal P."/>
            <person name="Kim T.-S."/>
            <person name="Lee W.-H."/>
            <person name="Kawkins C."/>
            <person name="Kim C.-K."/>
            <person name="Kim J.S."/>
            <person name="Ahn B.O."/>
            <person name="Rhee S.Y."/>
            <person name="Sohng J.K."/>
        </authorList>
    </citation>
    <scope>NUCLEOTIDE SEQUENCE</scope>
    <source>
        <tissue evidence="7">Leaf</tissue>
    </source>
</reference>
<dbReference type="PANTHER" id="PTHR47989">
    <property type="entry name" value="OS01G0750732 PROTEIN"/>
    <property type="match status" value="1"/>
</dbReference>
<feature type="region of interest" description="Disordered" evidence="4">
    <location>
        <begin position="1"/>
        <end position="33"/>
    </location>
</feature>
<comment type="caution">
    <text evidence="7">The sequence shown here is derived from an EMBL/GenBank/DDBJ whole genome shotgun (WGS) entry which is preliminary data.</text>
</comment>
<name>A0A834T8Y6_9FABA</name>
<keyword evidence="8" id="KW-1185">Reference proteome</keyword>
<gene>
    <name evidence="7" type="ORF">G2W53_023338</name>
</gene>
<dbReference type="InterPro" id="IPR000719">
    <property type="entry name" value="Prot_kinase_dom"/>
</dbReference>
<keyword evidence="5" id="KW-0472">Membrane</keyword>
<evidence type="ECO:0000313" key="7">
    <source>
        <dbReference type="EMBL" id="KAF7817883.1"/>
    </source>
</evidence>
<keyword evidence="7" id="KW-0808">Transferase</keyword>
<keyword evidence="7" id="KW-0418">Kinase</keyword>
<keyword evidence="5" id="KW-1133">Transmembrane helix</keyword>
<dbReference type="Pfam" id="PF07714">
    <property type="entry name" value="PK_Tyr_Ser-Thr"/>
    <property type="match status" value="1"/>
</dbReference>
<feature type="transmembrane region" description="Helical" evidence="5">
    <location>
        <begin position="42"/>
        <end position="66"/>
    </location>
</feature>
<evidence type="ECO:0000256" key="1">
    <source>
        <dbReference type="ARBA" id="ARBA00022527"/>
    </source>
</evidence>
<keyword evidence="1" id="KW-0723">Serine/threonine-protein kinase</keyword>
<sequence>MEVNSNTSTVGTKNHTHTQHQLQSEEHKHHHYEHPHFPSKTVLVITITLTSLILLLAISLIIIFILRRLKSSTNNPSTRFIASTTPSTNFNSSPEVKGGCIYGENLSRGTGKCRGVQVFRYKELEVATEGFSEGNVIGNGGFGFDLMYRGVLSDGTLGAIKLLGREGEQDERAFRIQVDVLSRLKSPYLVELIGYCADQEHRLLVFEYVGNGTLQRHLEKEGESLDWWKRMRIALDCARALEFLHEHAAAPTPLIHPHFNSSNLLLDQNLRAKLSHFGIAFSHNINPHTHISTTTTAYFAPEYESTGELTTKSDVYSYGVVLLELLTGRVPVDINRPPGHHALPRLTNREKVEEMVDPALRGKYSHKDLVQVAAIAAMCIQPEADYRPLMTDVVQSLIPLVRNPYSITSSNSLRFHKHTSTPSR</sequence>
<evidence type="ECO:0000256" key="5">
    <source>
        <dbReference type="SAM" id="Phobius"/>
    </source>
</evidence>
<evidence type="ECO:0000259" key="6">
    <source>
        <dbReference type="PROSITE" id="PS50011"/>
    </source>
</evidence>
<dbReference type="OrthoDB" id="4062651at2759"/>
<dbReference type="PROSITE" id="PS50011">
    <property type="entry name" value="PROTEIN_KINASE_DOM"/>
    <property type="match status" value="1"/>
</dbReference>
<organism evidence="7 8">
    <name type="scientific">Senna tora</name>
    <dbReference type="NCBI Taxonomy" id="362788"/>
    <lineage>
        <taxon>Eukaryota</taxon>
        <taxon>Viridiplantae</taxon>
        <taxon>Streptophyta</taxon>
        <taxon>Embryophyta</taxon>
        <taxon>Tracheophyta</taxon>
        <taxon>Spermatophyta</taxon>
        <taxon>Magnoliopsida</taxon>
        <taxon>eudicotyledons</taxon>
        <taxon>Gunneridae</taxon>
        <taxon>Pentapetalae</taxon>
        <taxon>rosids</taxon>
        <taxon>fabids</taxon>
        <taxon>Fabales</taxon>
        <taxon>Fabaceae</taxon>
        <taxon>Caesalpinioideae</taxon>
        <taxon>Cassia clade</taxon>
        <taxon>Senna</taxon>
    </lineage>
</organism>
<feature type="domain" description="Protein kinase" evidence="6">
    <location>
        <begin position="131"/>
        <end position="401"/>
    </location>
</feature>
<evidence type="ECO:0000256" key="3">
    <source>
        <dbReference type="ARBA" id="ARBA00022840"/>
    </source>
</evidence>
<dbReference type="Proteomes" id="UP000634136">
    <property type="component" value="Unassembled WGS sequence"/>
</dbReference>
<protein>
    <submittedName>
        <fullName evidence="7">Putative serine/threonine-protein kinase PBL7</fullName>
    </submittedName>
</protein>
<dbReference type="Gene3D" id="3.30.200.20">
    <property type="entry name" value="Phosphorylase Kinase, domain 1"/>
    <property type="match status" value="1"/>
</dbReference>
<keyword evidence="2" id="KW-0547">Nucleotide-binding</keyword>
<dbReference type="GO" id="GO:0005524">
    <property type="term" value="F:ATP binding"/>
    <property type="evidence" value="ECO:0007669"/>
    <property type="project" value="UniProtKB-KW"/>
</dbReference>
<dbReference type="PANTHER" id="PTHR47989:SF2">
    <property type="entry name" value="SERINE_THREONINE-PROTEIN KINASE PBL7-RELATED"/>
    <property type="match status" value="1"/>
</dbReference>
<keyword evidence="5" id="KW-0812">Transmembrane</keyword>
<dbReference type="SUPFAM" id="SSF56112">
    <property type="entry name" value="Protein kinase-like (PK-like)"/>
    <property type="match status" value="1"/>
</dbReference>
<feature type="compositionally biased region" description="Polar residues" evidence="4">
    <location>
        <begin position="1"/>
        <end position="13"/>
    </location>
</feature>
<dbReference type="InterPro" id="IPR001245">
    <property type="entry name" value="Ser-Thr/Tyr_kinase_cat_dom"/>
</dbReference>
<dbReference type="FunFam" id="1.10.510.10:FF:000095">
    <property type="entry name" value="protein STRUBBELIG-RECEPTOR FAMILY 8"/>
    <property type="match status" value="1"/>
</dbReference>
<dbReference type="EMBL" id="JAAIUW010000008">
    <property type="protein sequence ID" value="KAF7817883.1"/>
    <property type="molecule type" value="Genomic_DNA"/>
</dbReference>
<evidence type="ECO:0000256" key="4">
    <source>
        <dbReference type="SAM" id="MobiDB-lite"/>
    </source>
</evidence>